<name>A0A4Q4SSV9_9PEZI</name>
<accession>A0A4Q4SSV9</accession>
<reference evidence="2 3" key="1">
    <citation type="submission" date="2018-06" db="EMBL/GenBank/DDBJ databases">
        <title>Complete Genomes of Monosporascus.</title>
        <authorList>
            <person name="Robinson A.J."/>
            <person name="Natvig D.O."/>
        </authorList>
    </citation>
    <scope>NUCLEOTIDE SEQUENCE [LARGE SCALE GENOMIC DNA]</scope>
    <source>
        <strain evidence="2 3">CBS 110550</strain>
    </source>
</reference>
<dbReference type="EMBL" id="QJNU01001551">
    <property type="protein sequence ID" value="RYO75741.1"/>
    <property type="molecule type" value="Genomic_DNA"/>
</dbReference>
<dbReference type="OrthoDB" id="4733649at2759"/>
<sequence>MPQNNSGSSRSHSSSTFQSALERVPAGGSRAADYASQSNSAEKFWVTGQPSGRSESSMGRDMAAWDARWKAAGRRS</sequence>
<feature type="region of interest" description="Disordered" evidence="1">
    <location>
        <begin position="1"/>
        <end position="62"/>
    </location>
</feature>
<gene>
    <name evidence="2" type="ORF">DL764_010335</name>
</gene>
<evidence type="ECO:0000313" key="3">
    <source>
        <dbReference type="Proteomes" id="UP000293360"/>
    </source>
</evidence>
<dbReference type="Proteomes" id="UP000293360">
    <property type="component" value="Unassembled WGS sequence"/>
</dbReference>
<protein>
    <submittedName>
        <fullName evidence="2">Uncharacterized protein</fullName>
    </submittedName>
</protein>
<dbReference type="AlphaFoldDB" id="A0A4Q4SSV9"/>
<feature type="compositionally biased region" description="Polar residues" evidence="1">
    <location>
        <begin position="48"/>
        <end position="57"/>
    </location>
</feature>
<organism evidence="2 3">
    <name type="scientific">Monosporascus ibericus</name>
    <dbReference type="NCBI Taxonomy" id="155417"/>
    <lineage>
        <taxon>Eukaryota</taxon>
        <taxon>Fungi</taxon>
        <taxon>Dikarya</taxon>
        <taxon>Ascomycota</taxon>
        <taxon>Pezizomycotina</taxon>
        <taxon>Sordariomycetes</taxon>
        <taxon>Xylariomycetidae</taxon>
        <taxon>Xylariales</taxon>
        <taxon>Xylariales incertae sedis</taxon>
        <taxon>Monosporascus</taxon>
    </lineage>
</organism>
<proteinExistence type="predicted"/>
<feature type="compositionally biased region" description="Low complexity" evidence="1">
    <location>
        <begin position="1"/>
        <end position="19"/>
    </location>
</feature>
<comment type="caution">
    <text evidence="2">The sequence shown here is derived from an EMBL/GenBank/DDBJ whole genome shotgun (WGS) entry which is preliminary data.</text>
</comment>
<keyword evidence="3" id="KW-1185">Reference proteome</keyword>
<evidence type="ECO:0000256" key="1">
    <source>
        <dbReference type="SAM" id="MobiDB-lite"/>
    </source>
</evidence>
<evidence type="ECO:0000313" key="2">
    <source>
        <dbReference type="EMBL" id="RYO75741.1"/>
    </source>
</evidence>